<dbReference type="KEGG" id="nvr:FEJ81_07520"/>
<feature type="region of interest" description="Disordered" evidence="1">
    <location>
        <begin position="30"/>
        <end position="68"/>
    </location>
</feature>
<dbReference type="Proteomes" id="UP000302218">
    <property type="component" value="Chromosome"/>
</dbReference>
<organism evidence="2 3">
    <name type="scientific">Natrinema versiforme</name>
    <dbReference type="NCBI Taxonomy" id="88724"/>
    <lineage>
        <taxon>Archaea</taxon>
        <taxon>Methanobacteriati</taxon>
        <taxon>Methanobacteriota</taxon>
        <taxon>Stenosarchaea group</taxon>
        <taxon>Halobacteria</taxon>
        <taxon>Halobacteriales</taxon>
        <taxon>Natrialbaceae</taxon>
        <taxon>Natrinema</taxon>
    </lineage>
</organism>
<evidence type="ECO:0000256" key="1">
    <source>
        <dbReference type="SAM" id="MobiDB-lite"/>
    </source>
</evidence>
<proteinExistence type="predicted"/>
<dbReference type="RefSeq" id="WP_138244708.1">
    <property type="nucleotide sequence ID" value="NZ_CP040330.1"/>
</dbReference>
<sequence length="82" mass="9215">MTNLKIPPDADTERTKALVREHLEIGDIVEVRSEERTEDHETDVTGELTSFEPGYLEIDGQPLGEGSVRYDEIQTVGKIESE</sequence>
<reference evidence="3" key="1">
    <citation type="submission" date="2019-05" db="EMBL/GenBank/DDBJ databases">
        <title>Genome sequence and methylation pattern of the halophilic Archaeon Natrinema versiforme BOL5-4.</title>
        <authorList>
            <person name="DasSarma P."/>
            <person name="Anton B.P."/>
            <person name="DasSarma S.L."/>
            <person name="Martinez F.L."/>
            <person name="Guzman D."/>
            <person name="Roberts R.J."/>
            <person name="DasSarma S."/>
        </authorList>
    </citation>
    <scope>NUCLEOTIDE SEQUENCE [LARGE SCALE GENOMIC DNA]</scope>
    <source>
        <strain evidence="3">BOL5-4</strain>
    </source>
</reference>
<gene>
    <name evidence="2" type="ORF">FEJ81_07520</name>
</gene>
<feature type="compositionally biased region" description="Basic and acidic residues" evidence="1">
    <location>
        <begin position="30"/>
        <end position="43"/>
    </location>
</feature>
<protein>
    <submittedName>
        <fullName evidence="2">Uncharacterized protein</fullName>
    </submittedName>
</protein>
<evidence type="ECO:0000313" key="3">
    <source>
        <dbReference type="Proteomes" id="UP000302218"/>
    </source>
</evidence>
<dbReference type="OrthoDB" id="155751at2157"/>
<evidence type="ECO:0000313" key="2">
    <source>
        <dbReference type="EMBL" id="QCS42214.1"/>
    </source>
</evidence>
<accession>A0A4P8WGI4</accession>
<dbReference type="AlphaFoldDB" id="A0A4P8WGI4"/>
<dbReference type="EMBL" id="CP040330">
    <property type="protein sequence ID" value="QCS42214.1"/>
    <property type="molecule type" value="Genomic_DNA"/>
</dbReference>
<name>A0A4P8WGI4_9EURY</name>
<dbReference type="GeneID" id="40265111"/>